<comment type="caution">
    <text evidence="1">The sequence shown here is derived from an EMBL/GenBank/DDBJ whole genome shotgun (WGS) entry which is preliminary data.</text>
</comment>
<sequence>MFVQLESFKTEIEDMDSFKFAIWYHDIIYKATNKDNEEQSADFSKKALKALKFDDLKTKKVQNLIISTKKHELILTENNDNAYLLDLDLSILGSDWDTYKVYIQNIRKEYKIYPNILYKPGRKKVLKHFLSRDSLFFTKCFITKFEKQARNNLTKEIKML</sequence>
<name>A0ABX2E9Q4_9FLAO</name>
<organism evidence="1 2">
    <name type="scientific">Winogradskyella litoriviva</name>
    <dbReference type="NCBI Taxonomy" id="1220182"/>
    <lineage>
        <taxon>Bacteria</taxon>
        <taxon>Pseudomonadati</taxon>
        <taxon>Bacteroidota</taxon>
        <taxon>Flavobacteriia</taxon>
        <taxon>Flavobacteriales</taxon>
        <taxon>Flavobacteriaceae</taxon>
        <taxon>Winogradskyella</taxon>
    </lineage>
</organism>
<dbReference type="InterPro" id="IPR009218">
    <property type="entry name" value="HD_phosphohydro"/>
</dbReference>
<dbReference type="SUPFAM" id="SSF109604">
    <property type="entry name" value="HD-domain/PDEase-like"/>
    <property type="match status" value="1"/>
</dbReference>
<dbReference type="EMBL" id="JABRWQ010000006">
    <property type="protein sequence ID" value="NRD24484.1"/>
    <property type="molecule type" value="Genomic_DNA"/>
</dbReference>
<gene>
    <name evidence="1" type="ORF">HNV10_14590</name>
</gene>
<dbReference type="Proteomes" id="UP000805085">
    <property type="component" value="Unassembled WGS sequence"/>
</dbReference>
<dbReference type="PANTHER" id="PTHR21174">
    <property type="match status" value="1"/>
</dbReference>
<dbReference type="PIRSF" id="PIRSF035170">
    <property type="entry name" value="HD_phosphohydro"/>
    <property type="match status" value="1"/>
</dbReference>
<reference evidence="1 2" key="1">
    <citation type="journal article" date="2015" name="Int. J. Syst. Evol. Microbiol.">
        <title>Winogradskyella litoriviva sp. nov., isolated from coastal seawater.</title>
        <authorList>
            <person name="Nedashkovskaya O.I."/>
            <person name="Kukhlevskiy A.D."/>
            <person name="Zhukova N.V."/>
            <person name="Kim S.J."/>
            <person name="Rhee S.K."/>
            <person name="Mikhailov V.V."/>
        </authorList>
    </citation>
    <scope>NUCLEOTIDE SEQUENCE [LARGE SCALE GENOMIC DNA]</scope>
    <source>
        <strain evidence="1 2">KMM6491</strain>
    </source>
</reference>
<proteinExistence type="predicted"/>
<dbReference type="PANTHER" id="PTHR21174:SF0">
    <property type="entry name" value="HD PHOSPHOHYDROLASE FAMILY PROTEIN-RELATED"/>
    <property type="match status" value="1"/>
</dbReference>
<evidence type="ECO:0008006" key="3">
    <source>
        <dbReference type="Google" id="ProtNLM"/>
    </source>
</evidence>
<accession>A0ABX2E9Q4</accession>
<evidence type="ECO:0000313" key="1">
    <source>
        <dbReference type="EMBL" id="NRD24484.1"/>
    </source>
</evidence>
<protein>
    <recommendedName>
        <fullName evidence="3">Metal-dependent HD superfamily phosphohydrolase</fullName>
    </recommendedName>
</protein>
<evidence type="ECO:0000313" key="2">
    <source>
        <dbReference type="Proteomes" id="UP000805085"/>
    </source>
</evidence>
<keyword evidence="2" id="KW-1185">Reference proteome</keyword>